<dbReference type="InterPro" id="IPR036388">
    <property type="entry name" value="WH-like_DNA-bd_sf"/>
</dbReference>
<accession>V5BE58</accession>
<evidence type="ECO:0000313" key="5">
    <source>
        <dbReference type="EMBL" id="ESS71560.1"/>
    </source>
</evidence>
<evidence type="ECO:0000256" key="2">
    <source>
        <dbReference type="ARBA" id="ARBA00023125"/>
    </source>
</evidence>
<dbReference type="STRING" id="1116472.MGMO_96c00070"/>
<dbReference type="AlphaFoldDB" id="V5BE58"/>
<organism evidence="5 6">
    <name type="scientific">Methyloglobulus morosus KoM1</name>
    <dbReference type="NCBI Taxonomy" id="1116472"/>
    <lineage>
        <taxon>Bacteria</taxon>
        <taxon>Pseudomonadati</taxon>
        <taxon>Pseudomonadota</taxon>
        <taxon>Gammaproteobacteria</taxon>
        <taxon>Methylococcales</taxon>
        <taxon>Methylococcaceae</taxon>
        <taxon>Methyloglobulus</taxon>
    </lineage>
</organism>
<dbReference type="GO" id="GO:0003677">
    <property type="term" value="F:DNA binding"/>
    <property type="evidence" value="ECO:0007669"/>
    <property type="project" value="UniProtKB-KW"/>
</dbReference>
<dbReference type="InterPro" id="IPR012318">
    <property type="entry name" value="HTH_CRP"/>
</dbReference>
<dbReference type="InterPro" id="IPR000595">
    <property type="entry name" value="cNMP-bd_dom"/>
</dbReference>
<comment type="caution">
    <text evidence="5">The sequence shown here is derived from an EMBL/GenBank/DDBJ whole genome shotgun (WGS) entry which is preliminary data.</text>
</comment>
<dbReference type="CDD" id="cd00038">
    <property type="entry name" value="CAP_ED"/>
    <property type="match status" value="1"/>
</dbReference>
<dbReference type="PANTHER" id="PTHR24567:SF74">
    <property type="entry name" value="HTH-TYPE TRANSCRIPTIONAL REGULATOR ARCR"/>
    <property type="match status" value="1"/>
</dbReference>
<dbReference type="GO" id="GO:0005829">
    <property type="term" value="C:cytosol"/>
    <property type="evidence" value="ECO:0007669"/>
    <property type="project" value="TreeGrafter"/>
</dbReference>
<dbReference type="SUPFAM" id="SSF46785">
    <property type="entry name" value="Winged helix' DNA-binding domain"/>
    <property type="match status" value="1"/>
</dbReference>
<dbReference type="SUPFAM" id="SSF51206">
    <property type="entry name" value="cAMP-binding domain-like"/>
    <property type="match status" value="1"/>
</dbReference>
<reference evidence="5 6" key="1">
    <citation type="journal article" date="2013" name="Genome Announc.">
        <title>Draft Genome Sequence of the Methanotrophic Gammaproteobacterium Methyloglobulus morosus DSM 22980 Strain KoM1.</title>
        <authorList>
            <person name="Poehlein A."/>
            <person name="Deutzmann J.S."/>
            <person name="Daniel R."/>
            <person name="Simeonova D.D."/>
        </authorList>
    </citation>
    <scope>NUCLEOTIDE SEQUENCE [LARGE SCALE GENOMIC DNA]</scope>
    <source>
        <strain evidence="5 6">KoM1</strain>
    </source>
</reference>
<dbReference type="InterPro" id="IPR018490">
    <property type="entry name" value="cNMP-bd_dom_sf"/>
</dbReference>
<protein>
    <submittedName>
        <fullName evidence="5">Transcriptional regulator, Crp/Fnr family</fullName>
    </submittedName>
</protein>
<dbReference type="InterPro" id="IPR036390">
    <property type="entry name" value="WH_DNA-bd_sf"/>
</dbReference>
<sequence length="266" mass="29402">MVAILNTRHIPDQHNPNQNHLLAALPAEIFGRLSPHLELVSMPLGKVLCESGDQLHHVYFPTTAIVSLHYVMENGSSAEIAGVGNEGVVGISLFMGGKTTPSLATVQATGWGYRLKERLMIEEFNQAGSMMRLMLRYTQVLMTQICQTAACNRYHSIEQQLCRWLLLTLDRLPSNELTITQELIAIMLGVRREGITEAAGNLQRAGLINYRRGHITVLNRSGLKSSACECYDVVKRESNRLLCEKGVVTSFPVNSTAGNLGPNKPY</sequence>
<evidence type="ECO:0000259" key="4">
    <source>
        <dbReference type="PROSITE" id="PS50042"/>
    </source>
</evidence>
<dbReference type="InterPro" id="IPR050397">
    <property type="entry name" value="Env_Response_Regulators"/>
</dbReference>
<dbReference type="PROSITE" id="PS50042">
    <property type="entry name" value="CNMP_BINDING_3"/>
    <property type="match status" value="1"/>
</dbReference>
<name>V5BE58_9GAMM</name>
<dbReference type="Proteomes" id="UP000017842">
    <property type="component" value="Unassembled WGS sequence"/>
</dbReference>
<feature type="domain" description="Cyclic nucleotide-binding" evidence="4">
    <location>
        <begin position="21"/>
        <end position="110"/>
    </location>
</feature>
<dbReference type="Gene3D" id="2.60.120.10">
    <property type="entry name" value="Jelly Rolls"/>
    <property type="match status" value="1"/>
</dbReference>
<dbReference type="eggNOG" id="COG0664">
    <property type="taxonomic scope" value="Bacteria"/>
</dbReference>
<dbReference type="InterPro" id="IPR014710">
    <property type="entry name" value="RmlC-like_jellyroll"/>
</dbReference>
<dbReference type="Gene3D" id="1.10.10.10">
    <property type="entry name" value="Winged helix-like DNA-binding domain superfamily/Winged helix DNA-binding domain"/>
    <property type="match status" value="1"/>
</dbReference>
<keyword evidence="3" id="KW-0804">Transcription</keyword>
<dbReference type="GO" id="GO:0003700">
    <property type="term" value="F:DNA-binding transcription factor activity"/>
    <property type="evidence" value="ECO:0007669"/>
    <property type="project" value="TreeGrafter"/>
</dbReference>
<dbReference type="SMART" id="SM00100">
    <property type="entry name" value="cNMP"/>
    <property type="match status" value="1"/>
</dbReference>
<dbReference type="Pfam" id="PF13545">
    <property type="entry name" value="HTH_Crp_2"/>
    <property type="match status" value="1"/>
</dbReference>
<keyword evidence="1" id="KW-0805">Transcription regulation</keyword>
<gene>
    <name evidence="5" type="ORF">MGMO_96c00070</name>
</gene>
<evidence type="ECO:0000256" key="3">
    <source>
        <dbReference type="ARBA" id="ARBA00023163"/>
    </source>
</evidence>
<proteinExistence type="predicted"/>
<dbReference type="PATRIC" id="fig|1116472.3.peg.2677"/>
<dbReference type="EMBL" id="AYLO01000092">
    <property type="protein sequence ID" value="ESS71560.1"/>
    <property type="molecule type" value="Genomic_DNA"/>
</dbReference>
<dbReference type="RefSeq" id="WP_023495383.1">
    <property type="nucleotide sequence ID" value="NZ_AYLO01000092.1"/>
</dbReference>
<evidence type="ECO:0000313" key="6">
    <source>
        <dbReference type="Proteomes" id="UP000017842"/>
    </source>
</evidence>
<evidence type="ECO:0000256" key="1">
    <source>
        <dbReference type="ARBA" id="ARBA00023015"/>
    </source>
</evidence>
<dbReference type="PANTHER" id="PTHR24567">
    <property type="entry name" value="CRP FAMILY TRANSCRIPTIONAL REGULATORY PROTEIN"/>
    <property type="match status" value="1"/>
</dbReference>
<keyword evidence="6" id="KW-1185">Reference proteome</keyword>
<keyword evidence="2" id="KW-0238">DNA-binding</keyword>